<feature type="transmembrane region" description="Helical" evidence="14">
    <location>
        <begin position="179"/>
        <end position="198"/>
    </location>
</feature>
<dbReference type="GO" id="GO:0009060">
    <property type="term" value="P:aerobic respiration"/>
    <property type="evidence" value="ECO:0007669"/>
    <property type="project" value="TreeGrafter"/>
</dbReference>
<feature type="transmembrane region" description="Helical" evidence="14">
    <location>
        <begin position="107"/>
        <end position="126"/>
    </location>
</feature>
<evidence type="ECO:0000256" key="10">
    <source>
        <dbReference type="ARBA" id="ARBA00023128"/>
    </source>
</evidence>
<dbReference type="PANTHER" id="PTHR11432">
    <property type="entry name" value="NADH DEHYDROGENASE SUBUNIT 1"/>
    <property type="match status" value="1"/>
</dbReference>
<dbReference type="PANTHER" id="PTHR11432:SF3">
    <property type="entry name" value="NADH-UBIQUINONE OXIDOREDUCTASE CHAIN 1"/>
    <property type="match status" value="1"/>
</dbReference>
<feature type="transmembrane region" description="Helical" evidence="14">
    <location>
        <begin position="257"/>
        <end position="273"/>
    </location>
</feature>
<feature type="transmembrane region" description="Helical" evidence="14">
    <location>
        <begin position="146"/>
        <end position="167"/>
    </location>
</feature>
<proteinExistence type="inferred from homology"/>
<keyword evidence="9 13" id="KW-0830">Ubiquinone</keyword>
<dbReference type="AlphaFoldDB" id="A0A7G7CEJ3"/>
<comment type="subcellular location">
    <subcellularLocation>
        <location evidence="2 12">Mitochondrion inner membrane</location>
        <topology evidence="2 12">Multi-pass membrane protein</topology>
    </subcellularLocation>
</comment>
<reference evidence="15" key="1">
    <citation type="submission" date="2020-04" db="EMBL/GenBank/DDBJ databases">
        <title>DNAmark Project.</title>
        <authorList>
            <person name="Leerhoei F."/>
        </authorList>
    </citation>
    <scope>NUCLEOTIDE SEQUENCE</scope>
    <source>
        <strain evidence="15">DM1219</strain>
    </source>
</reference>
<keyword evidence="7" id="KW-0999">Mitochondrion inner membrane</keyword>
<comment type="similarity">
    <text evidence="3 12">Belongs to the complex I subunit 1 family.</text>
</comment>
<protein>
    <recommendedName>
        <fullName evidence="4 13">NADH-ubiquinone oxidoreductase chain 1</fullName>
        <ecNumber evidence="13">7.1.1.2</ecNumber>
    </recommendedName>
</protein>
<dbReference type="GO" id="GO:0005743">
    <property type="term" value="C:mitochondrial inner membrane"/>
    <property type="evidence" value="ECO:0007669"/>
    <property type="project" value="UniProtKB-SubCell"/>
</dbReference>
<dbReference type="EC" id="7.1.1.2" evidence="13"/>
<evidence type="ECO:0000256" key="14">
    <source>
        <dbReference type="SAM" id="Phobius"/>
    </source>
</evidence>
<evidence type="ECO:0000256" key="7">
    <source>
        <dbReference type="ARBA" id="ARBA00022792"/>
    </source>
</evidence>
<evidence type="ECO:0000256" key="11">
    <source>
        <dbReference type="ARBA" id="ARBA00023136"/>
    </source>
</evidence>
<accession>A0A7G7CEJ3</accession>
<keyword evidence="10 13" id="KW-0496">Mitochondrion</keyword>
<sequence>MNNLEIVLSFLNMIVLIVMVLVSVAFFTLLERKVLGYIQIRKGPNKVGFVGIIQPFSDAIKLFSKEFIFLKMSNYYFFFYSPLLSLFLGLFIWSIMPYLEVMLNFKLTLLFMLCCMGLGVYLIFLAGWSSNSNYAMLGSLRGVAQVVSYEVSLFLIFLSMIILIMSYNFMDLEIFQKNVWFLFILFPLSLCLFSSMLAETNRSPFDFAEGESELVSGFNVEYSSGGFALFFLAEYSMILFMSMLFSLFFLGAKLLSFGFYLKLMVIGFMFIWVRGTLPRYRYDKLMYLVWMQYLPISLNYLVFVSGVIIFICNFFSMN</sequence>
<dbReference type="EMBL" id="MT410854">
    <property type="protein sequence ID" value="QNE86009.1"/>
    <property type="molecule type" value="Genomic_DNA"/>
</dbReference>
<keyword evidence="6 12" id="KW-0812">Transmembrane</keyword>
<keyword evidence="12" id="KW-0520">NAD</keyword>
<organism evidence="15">
    <name type="scientific">Molanna angustata</name>
    <dbReference type="NCBI Taxonomy" id="446450"/>
    <lineage>
        <taxon>Eukaryota</taxon>
        <taxon>Metazoa</taxon>
        <taxon>Ecdysozoa</taxon>
        <taxon>Arthropoda</taxon>
        <taxon>Hexapoda</taxon>
        <taxon>Insecta</taxon>
        <taxon>Pterygota</taxon>
        <taxon>Neoptera</taxon>
        <taxon>Endopterygota</taxon>
        <taxon>Trichoptera</taxon>
        <taxon>Integripalpia</taxon>
        <taxon>Brevitentoria</taxon>
        <taxon>Leptoceroidea</taxon>
        <taxon>Molannidae</taxon>
        <taxon>Molanna</taxon>
    </lineage>
</organism>
<evidence type="ECO:0000256" key="9">
    <source>
        <dbReference type="ARBA" id="ARBA00023075"/>
    </source>
</evidence>
<feature type="transmembrane region" description="Helical" evidence="14">
    <location>
        <begin position="6"/>
        <end position="27"/>
    </location>
</feature>
<dbReference type="PROSITE" id="PS00667">
    <property type="entry name" value="COMPLEX1_ND1_1"/>
    <property type="match status" value="1"/>
</dbReference>
<dbReference type="GO" id="GO:0008137">
    <property type="term" value="F:NADH dehydrogenase (ubiquinone) activity"/>
    <property type="evidence" value="ECO:0007669"/>
    <property type="project" value="UniProtKB-EC"/>
</dbReference>
<name>A0A7G7CEJ3_9NEOP</name>
<evidence type="ECO:0000256" key="3">
    <source>
        <dbReference type="ARBA" id="ARBA00010535"/>
    </source>
</evidence>
<evidence type="ECO:0000256" key="5">
    <source>
        <dbReference type="ARBA" id="ARBA00022448"/>
    </source>
</evidence>
<evidence type="ECO:0000256" key="4">
    <source>
        <dbReference type="ARBA" id="ARBA00021009"/>
    </source>
</evidence>
<dbReference type="HAMAP" id="MF_01350">
    <property type="entry name" value="NDH1_NuoH"/>
    <property type="match status" value="1"/>
</dbReference>
<feature type="transmembrane region" description="Helical" evidence="14">
    <location>
        <begin position="293"/>
        <end position="315"/>
    </location>
</feature>
<gene>
    <name evidence="15" type="primary">ND1</name>
</gene>
<feature type="transmembrane region" description="Helical" evidence="14">
    <location>
        <begin position="227"/>
        <end position="250"/>
    </location>
</feature>
<evidence type="ECO:0000256" key="1">
    <source>
        <dbReference type="ARBA" id="ARBA00003257"/>
    </source>
</evidence>
<evidence type="ECO:0000256" key="6">
    <source>
        <dbReference type="ARBA" id="ARBA00022692"/>
    </source>
</evidence>
<comment type="function">
    <text evidence="1">Core subunit of the mitochondrial membrane respiratory chain NADH dehydrogenase (Complex I) that is believed to belong to the minimal assembly required for catalysis. Complex I functions in the transfer of electrons from NADH to the respiratory chain. The immediate electron acceptor for the enzyme is believed to be ubiquinone.</text>
</comment>
<evidence type="ECO:0000256" key="2">
    <source>
        <dbReference type="ARBA" id="ARBA00004448"/>
    </source>
</evidence>
<dbReference type="Pfam" id="PF00146">
    <property type="entry name" value="NADHdh"/>
    <property type="match status" value="1"/>
</dbReference>
<keyword evidence="11 14" id="KW-0472">Membrane</keyword>
<dbReference type="GO" id="GO:0003954">
    <property type="term" value="F:NADH dehydrogenase activity"/>
    <property type="evidence" value="ECO:0007669"/>
    <property type="project" value="TreeGrafter"/>
</dbReference>
<feature type="transmembrane region" description="Helical" evidence="14">
    <location>
        <begin position="75"/>
        <end position="95"/>
    </location>
</feature>
<keyword evidence="5" id="KW-0813">Transport</keyword>
<dbReference type="PROSITE" id="PS00668">
    <property type="entry name" value="COMPLEX1_ND1_2"/>
    <property type="match status" value="1"/>
</dbReference>
<evidence type="ECO:0000313" key="15">
    <source>
        <dbReference type="EMBL" id="QNE86009.1"/>
    </source>
</evidence>
<keyword evidence="8 14" id="KW-1133">Transmembrane helix</keyword>
<evidence type="ECO:0000256" key="12">
    <source>
        <dbReference type="RuleBase" id="RU000471"/>
    </source>
</evidence>
<dbReference type="InterPro" id="IPR001694">
    <property type="entry name" value="NADH_UbQ_OxRdtase_su1/FPO"/>
</dbReference>
<evidence type="ECO:0000256" key="8">
    <source>
        <dbReference type="ARBA" id="ARBA00022989"/>
    </source>
</evidence>
<comment type="catalytic activity">
    <reaction evidence="13">
        <text>a ubiquinone + NADH + 5 H(+)(in) = a ubiquinol + NAD(+) + 4 H(+)(out)</text>
        <dbReference type="Rhea" id="RHEA:29091"/>
        <dbReference type="Rhea" id="RHEA-COMP:9565"/>
        <dbReference type="Rhea" id="RHEA-COMP:9566"/>
        <dbReference type="ChEBI" id="CHEBI:15378"/>
        <dbReference type="ChEBI" id="CHEBI:16389"/>
        <dbReference type="ChEBI" id="CHEBI:17976"/>
        <dbReference type="ChEBI" id="CHEBI:57540"/>
        <dbReference type="ChEBI" id="CHEBI:57945"/>
        <dbReference type="EC" id="7.1.1.2"/>
    </reaction>
</comment>
<evidence type="ECO:0000256" key="13">
    <source>
        <dbReference type="RuleBase" id="RU000473"/>
    </source>
</evidence>
<dbReference type="InterPro" id="IPR018086">
    <property type="entry name" value="NADH_UbQ_OxRdtase_su1_CS"/>
</dbReference>
<geneLocation type="mitochondrion" evidence="15"/>